<organism evidence="1">
    <name type="scientific">Homalodisca liturata</name>
    <dbReference type="NCBI Taxonomy" id="320908"/>
    <lineage>
        <taxon>Eukaryota</taxon>
        <taxon>Metazoa</taxon>
        <taxon>Ecdysozoa</taxon>
        <taxon>Arthropoda</taxon>
        <taxon>Hexapoda</taxon>
        <taxon>Insecta</taxon>
        <taxon>Pterygota</taxon>
        <taxon>Neoptera</taxon>
        <taxon>Paraneoptera</taxon>
        <taxon>Hemiptera</taxon>
        <taxon>Auchenorrhyncha</taxon>
        <taxon>Membracoidea</taxon>
        <taxon>Cicadellidae</taxon>
        <taxon>Cicadellinae</taxon>
        <taxon>Proconiini</taxon>
        <taxon>Homalodisca</taxon>
    </lineage>
</organism>
<dbReference type="PANTHER" id="PTHR15555">
    <property type="entry name" value="ZINC FINGER HIT DOMAIN CONTAINING PROTEIN 2 PROTEIN FON -RELATED"/>
    <property type="match status" value="1"/>
</dbReference>
<accession>A0A1B6HTX5</accession>
<feature type="non-terminal residue" evidence="1">
    <location>
        <position position="1"/>
    </location>
</feature>
<dbReference type="AlphaFoldDB" id="A0A1B6HTX5"/>
<dbReference type="InterPro" id="IPR039646">
    <property type="entry name" value="ZNHIT2"/>
</dbReference>
<evidence type="ECO:0000313" key="1">
    <source>
        <dbReference type="EMBL" id="JAS78123.1"/>
    </source>
</evidence>
<gene>
    <name evidence="1" type="ORF">g.11473</name>
</gene>
<dbReference type="PANTHER" id="PTHR15555:SF0">
    <property type="entry name" value="ZINC FINGER HIT DOMAIN-CONTAINING PROTEIN 2"/>
    <property type="match status" value="1"/>
</dbReference>
<reference evidence="1" key="1">
    <citation type="submission" date="2015-11" db="EMBL/GenBank/DDBJ databases">
        <title>De novo transcriptome assembly of four potential Pierce s Disease insect vectors from Arizona vineyards.</title>
        <authorList>
            <person name="Tassone E.E."/>
        </authorList>
    </citation>
    <scope>NUCLEOTIDE SEQUENCE</scope>
</reference>
<name>A0A1B6HTX5_9HEMI</name>
<sequence length="307" mass="35055">CVVEQMKCEDSDPETHRRMEEILQRNLLYSEDDYVDSDDSDSCEDLAERLAKVDLDDTETVWGILTQDERRQFQQFVRTGDLNDVMPVWNPWWRYRKIKKLVEDLEESILETSPEAKHYTPTIKENIHHISQICRVEPSPLVKYSVANLMAAYAVTTRVYNGDHQSVPLDAAGMLCALSGSLHNSQIFDNEETAVSSVYMTVINGNLFDSIDKDMLREDVSMLMEGPSKTDHSKYILAGLSDISTTLTSAKGKLKHTSKRNADDQSFPKIFPFPDNSDSTFPLLTVQDLSRCLKKVDFYLSWAKTHV</sequence>
<proteinExistence type="predicted"/>
<protein>
    <submittedName>
        <fullName evidence="1">Uncharacterized protein</fullName>
    </submittedName>
</protein>
<dbReference type="EMBL" id="GECU01029583">
    <property type="protein sequence ID" value="JAS78123.1"/>
    <property type="molecule type" value="Transcribed_RNA"/>
</dbReference>